<dbReference type="Pfam" id="PF00892">
    <property type="entry name" value="EamA"/>
    <property type="match status" value="2"/>
</dbReference>
<feature type="transmembrane region" description="Helical" evidence="2">
    <location>
        <begin position="264"/>
        <end position="281"/>
    </location>
</feature>
<comment type="similarity">
    <text evidence="1">Belongs to the EamA transporter family.</text>
</comment>
<keyword evidence="2" id="KW-1133">Transmembrane helix</keyword>
<dbReference type="STRING" id="146020.RMCB_0932"/>
<comment type="caution">
    <text evidence="4">The sequence shown here is derived from an EMBL/GenBank/DDBJ whole genome shotgun (WGS) entry which is preliminary data.</text>
</comment>
<name>A0A100VVH9_9MYCO</name>
<dbReference type="RefSeq" id="WP_062827839.1">
    <property type="nucleotide sequence ID" value="NZ_BCSX01000011.1"/>
</dbReference>
<feature type="transmembrane region" description="Helical" evidence="2">
    <location>
        <begin position="60"/>
        <end position="81"/>
    </location>
</feature>
<dbReference type="Proteomes" id="UP000069620">
    <property type="component" value="Unassembled WGS sequence"/>
</dbReference>
<protein>
    <submittedName>
        <fullName evidence="4">Putative membrane protein</fullName>
    </submittedName>
</protein>
<evidence type="ECO:0000256" key="2">
    <source>
        <dbReference type="SAM" id="Phobius"/>
    </source>
</evidence>
<keyword evidence="2" id="KW-0812">Transmembrane</keyword>
<dbReference type="GO" id="GO:0016020">
    <property type="term" value="C:membrane"/>
    <property type="evidence" value="ECO:0007669"/>
    <property type="project" value="InterPro"/>
</dbReference>
<dbReference type="AlphaFoldDB" id="A0A100VVH9"/>
<sequence>MGILLALGAASMYGLSDFLGGVLSRRTSVWRVAFAVQLSSAVVLALVAVVFGGAPGGAALAWGALSGIGSGVGTGFLYRGLANGRMSVVAPLSAVGAAALPVLVGVVIGERPSALAWFGIVFALPAIWLIATGEGDENVAGGRVANKATGVLDGIVAGIGFGFLFVSLGQVPEGSGLFPAALSLAVSVVVIAVIASVLRQSWLPRDRYAAVSLAVGLATAAATMLFQLATHSGLLAISSVLSSLYPAFTVLLAVVVLRERIHQGQAFGLAMAAGAVTLVTLG</sequence>
<feature type="domain" description="EamA" evidence="3">
    <location>
        <begin position="150"/>
        <end position="280"/>
    </location>
</feature>
<dbReference type="EMBL" id="BCSX01000011">
    <property type="protein sequence ID" value="GAS86836.1"/>
    <property type="molecule type" value="Genomic_DNA"/>
</dbReference>
<feature type="transmembrane region" description="Helical" evidence="2">
    <location>
        <begin position="114"/>
        <end position="131"/>
    </location>
</feature>
<feature type="transmembrane region" description="Helical" evidence="2">
    <location>
        <begin position="235"/>
        <end position="257"/>
    </location>
</feature>
<evidence type="ECO:0000313" key="5">
    <source>
        <dbReference type="Proteomes" id="UP000069620"/>
    </source>
</evidence>
<proteinExistence type="inferred from homology"/>
<dbReference type="OrthoDB" id="68076at2"/>
<organism evidence="4 5">
    <name type="scientific">Mycolicibacterium brisbanense</name>
    <dbReference type="NCBI Taxonomy" id="146020"/>
    <lineage>
        <taxon>Bacteria</taxon>
        <taxon>Bacillati</taxon>
        <taxon>Actinomycetota</taxon>
        <taxon>Actinomycetes</taxon>
        <taxon>Mycobacteriales</taxon>
        <taxon>Mycobacteriaceae</taxon>
        <taxon>Mycolicibacterium</taxon>
    </lineage>
</organism>
<gene>
    <name evidence="4" type="ORF">RMCB_0932</name>
</gene>
<feature type="transmembrane region" description="Helical" evidence="2">
    <location>
        <begin position="32"/>
        <end position="54"/>
    </location>
</feature>
<evidence type="ECO:0000313" key="4">
    <source>
        <dbReference type="EMBL" id="GAS86836.1"/>
    </source>
</evidence>
<evidence type="ECO:0000259" key="3">
    <source>
        <dbReference type="Pfam" id="PF00892"/>
    </source>
</evidence>
<feature type="transmembrane region" description="Helical" evidence="2">
    <location>
        <begin position="177"/>
        <end position="198"/>
    </location>
</feature>
<keyword evidence="2" id="KW-0472">Membrane</keyword>
<feature type="transmembrane region" description="Helical" evidence="2">
    <location>
        <begin position="88"/>
        <end position="108"/>
    </location>
</feature>
<reference evidence="5" key="2">
    <citation type="submission" date="2016-02" db="EMBL/GenBank/DDBJ databases">
        <title>Draft genome sequence of five rapidly growing Mycobacterium species.</title>
        <authorList>
            <person name="Katahira K."/>
            <person name="Gotou Y."/>
            <person name="Iida K."/>
            <person name="Ogura Y."/>
            <person name="Hayashi T."/>
        </authorList>
    </citation>
    <scope>NUCLEOTIDE SEQUENCE [LARGE SCALE GENOMIC DNA]</scope>
    <source>
        <strain evidence="5">JCM15654</strain>
    </source>
</reference>
<keyword evidence="5" id="KW-1185">Reference proteome</keyword>
<accession>A0A100VVH9</accession>
<dbReference type="SUPFAM" id="SSF103481">
    <property type="entry name" value="Multidrug resistance efflux transporter EmrE"/>
    <property type="match status" value="2"/>
</dbReference>
<feature type="transmembrane region" description="Helical" evidence="2">
    <location>
        <begin position="210"/>
        <end position="229"/>
    </location>
</feature>
<dbReference type="InterPro" id="IPR000620">
    <property type="entry name" value="EamA_dom"/>
</dbReference>
<feature type="transmembrane region" description="Helical" evidence="2">
    <location>
        <begin position="151"/>
        <end position="171"/>
    </location>
</feature>
<evidence type="ECO:0000256" key="1">
    <source>
        <dbReference type="ARBA" id="ARBA00007362"/>
    </source>
</evidence>
<reference evidence="5" key="1">
    <citation type="journal article" date="2016" name="Genome Announc.">
        <title>Draft Genome Sequences of Five Rapidly Growing Mycobacterium Species, M. thermoresistibile, M. fortuitum subsp. acetamidolyticum, M. canariasense, M. brisbanense, and M. novocastrense.</title>
        <authorList>
            <person name="Katahira K."/>
            <person name="Ogura Y."/>
            <person name="Gotoh Y."/>
            <person name="Hayashi T."/>
        </authorList>
    </citation>
    <scope>NUCLEOTIDE SEQUENCE [LARGE SCALE GENOMIC DNA]</scope>
    <source>
        <strain evidence="5">JCM15654</strain>
    </source>
</reference>
<dbReference type="InterPro" id="IPR037185">
    <property type="entry name" value="EmrE-like"/>
</dbReference>
<feature type="domain" description="EamA" evidence="3">
    <location>
        <begin position="1"/>
        <end position="131"/>
    </location>
</feature>